<dbReference type="PANTHER" id="PTHR30469">
    <property type="entry name" value="MULTIDRUG RESISTANCE PROTEIN MDTA"/>
    <property type="match status" value="1"/>
</dbReference>
<dbReference type="Gene3D" id="2.40.30.170">
    <property type="match status" value="1"/>
</dbReference>
<feature type="coiled-coil region" evidence="1">
    <location>
        <begin position="101"/>
        <end position="173"/>
    </location>
</feature>
<dbReference type="RefSeq" id="WP_148126539.1">
    <property type="nucleotide sequence ID" value="NZ_CP018180.1"/>
</dbReference>
<dbReference type="Proteomes" id="UP000324497">
    <property type="component" value="Chromosome"/>
</dbReference>
<dbReference type="Gene3D" id="2.40.50.100">
    <property type="match status" value="1"/>
</dbReference>
<organism evidence="2 3">
    <name type="scientific">Liquorilactobacillus nagelii</name>
    <dbReference type="NCBI Taxonomy" id="82688"/>
    <lineage>
        <taxon>Bacteria</taxon>
        <taxon>Bacillati</taxon>
        <taxon>Bacillota</taxon>
        <taxon>Bacilli</taxon>
        <taxon>Lactobacillales</taxon>
        <taxon>Lactobacillaceae</taxon>
        <taxon>Liquorilactobacillus</taxon>
    </lineage>
</organism>
<proteinExistence type="predicted"/>
<dbReference type="KEGG" id="lng:BSQ50_04495"/>
<sequence>MKKNKKKLGIISVIIIIFIGLIVAGVKLHNQPTTSAKKIYRTVKLQQQEPLTLMGKITASKTQILQNPAGKVQQVEVQNGQTVTQGQEILTTYSDSVHQAVTSQQQEINKLQRDLNSGNSQVKQLQQQLAATDSSDDGYSDLKQQLTQAQNTVSDTQAELTSANQKLQQLNTKVNGRLTAPYSGVIDLSYSATGTPQVKLQAADLQATGQVSEYSYSKLSPGTQIDVTAVATKEKTTTKVTYLAKTAAADSTKNEAKYQFTAAVSGNFMDGQTIKIAVSQNGIRIPVSAIYHNHVFVVDQDKITDVVAVSGSRQDGYLITDNNDLKGRKIITNPDAKLKQGSKVTADD</sequence>
<evidence type="ECO:0000313" key="3">
    <source>
        <dbReference type="Proteomes" id="UP000324497"/>
    </source>
</evidence>
<accession>A0A3S6QUQ7</accession>
<dbReference type="GO" id="GO:1990281">
    <property type="term" value="C:efflux pump complex"/>
    <property type="evidence" value="ECO:0007669"/>
    <property type="project" value="TreeGrafter"/>
</dbReference>
<keyword evidence="1" id="KW-0175">Coiled coil</keyword>
<evidence type="ECO:0008006" key="4">
    <source>
        <dbReference type="Google" id="ProtNLM"/>
    </source>
</evidence>
<dbReference type="AlphaFoldDB" id="A0A3S6QUQ7"/>
<reference evidence="2 3" key="1">
    <citation type="submission" date="2016-11" db="EMBL/GenBank/DDBJ databases">
        <title>Interaction between Lactobacillus species and yeast in water kefir.</title>
        <authorList>
            <person name="Behr J."/>
            <person name="Xu D."/>
            <person name="Vogel R.F."/>
        </authorList>
    </citation>
    <scope>NUCLEOTIDE SEQUENCE [LARGE SCALE GENOMIC DNA]</scope>
    <source>
        <strain evidence="2 3">TMW 1.1827</strain>
    </source>
</reference>
<name>A0A3S6QUQ7_9LACO</name>
<keyword evidence="3" id="KW-1185">Reference proteome</keyword>
<dbReference type="GO" id="GO:0015562">
    <property type="term" value="F:efflux transmembrane transporter activity"/>
    <property type="evidence" value="ECO:0007669"/>
    <property type="project" value="TreeGrafter"/>
</dbReference>
<dbReference type="Gene3D" id="1.10.287.470">
    <property type="entry name" value="Helix hairpin bin"/>
    <property type="match status" value="1"/>
</dbReference>
<evidence type="ECO:0000256" key="1">
    <source>
        <dbReference type="SAM" id="Coils"/>
    </source>
</evidence>
<evidence type="ECO:0000313" key="2">
    <source>
        <dbReference type="EMBL" id="AUJ31882.1"/>
    </source>
</evidence>
<dbReference type="PANTHER" id="PTHR30469:SF15">
    <property type="entry name" value="HLYD FAMILY OF SECRETION PROTEINS"/>
    <property type="match status" value="1"/>
</dbReference>
<protein>
    <recommendedName>
        <fullName evidence="4">RND transporter MFP subunit</fullName>
    </recommendedName>
</protein>
<dbReference type="EMBL" id="CP018180">
    <property type="protein sequence ID" value="AUJ31882.1"/>
    <property type="molecule type" value="Genomic_DNA"/>
</dbReference>
<gene>
    <name evidence="2" type="ORF">BSQ50_04495</name>
</gene>